<name>A0A0P7XIJ9_9BACT</name>
<organism evidence="3 4">
    <name type="scientific">Algoriphagus marincola HL-49</name>
    <dbReference type="NCBI Taxonomy" id="1305737"/>
    <lineage>
        <taxon>Bacteria</taxon>
        <taxon>Pseudomonadati</taxon>
        <taxon>Bacteroidota</taxon>
        <taxon>Cytophagia</taxon>
        <taxon>Cytophagales</taxon>
        <taxon>Cyclobacteriaceae</taxon>
        <taxon>Algoriphagus</taxon>
    </lineage>
</organism>
<accession>A0A0P7XIJ9</accession>
<protein>
    <submittedName>
        <fullName evidence="3">Peptidase, M23/M37 family</fullName>
    </submittedName>
</protein>
<dbReference type="CDD" id="cd12797">
    <property type="entry name" value="M23_peptidase"/>
    <property type="match status" value="1"/>
</dbReference>
<feature type="domain" description="M23ase beta-sheet core" evidence="2">
    <location>
        <begin position="87"/>
        <end position="186"/>
    </location>
</feature>
<gene>
    <name evidence="3" type="ORF">HLUCCX10_08350</name>
</gene>
<reference evidence="3 4" key="1">
    <citation type="submission" date="2015-09" db="EMBL/GenBank/DDBJ databases">
        <title>Identification and resolution of microdiversity through metagenomic sequencing of parallel consortia.</title>
        <authorList>
            <person name="Nelson W.C."/>
            <person name="Romine M.F."/>
            <person name="Lindemann S.R."/>
        </authorList>
    </citation>
    <scope>NUCLEOTIDE SEQUENCE [LARGE SCALE GENOMIC DNA]</scope>
    <source>
        <strain evidence="3">HL-49</strain>
    </source>
</reference>
<dbReference type="Proteomes" id="UP000050421">
    <property type="component" value="Unassembled WGS sequence"/>
</dbReference>
<evidence type="ECO:0000259" key="2">
    <source>
        <dbReference type="Pfam" id="PF01551"/>
    </source>
</evidence>
<dbReference type="InterPro" id="IPR011055">
    <property type="entry name" value="Dup_hybrid_motif"/>
</dbReference>
<dbReference type="PANTHER" id="PTHR21666:SF289">
    <property type="entry name" value="L-ALA--D-GLU ENDOPEPTIDASE"/>
    <property type="match status" value="1"/>
</dbReference>
<dbReference type="Pfam" id="PF01551">
    <property type="entry name" value="Peptidase_M23"/>
    <property type="match status" value="1"/>
</dbReference>
<dbReference type="OrthoDB" id="9801052at2"/>
<evidence type="ECO:0000313" key="4">
    <source>
        <dbReference type="Proteomes" id="UP000050421"/>
    </source>
</evidence>
<dbReference type="EMBL" id="LJXT01000044">
    <property type="protein sequence ID" value="KPQ16021.1"/>
    <property type="molecule type" value="Genomic_DNA"/>
</dbReference>
<proteinExistence type="predicted"/>
<dbReference type="InterPro" id="IPR016047">
    <property type="entry name" value="M23ase_b-sheet_dom"/>
</dbReference>
<comment type="caution">
    <text evidence="3">The sequence shown here is derived from an EMBL/GenBank/DDBJ whole genome shotgun (WGS) entry which is preliminary data.</text>
</comment>
<dbReference type="eggNOG" id="COG0739">
    <property type="taxonomic scope" value="Bacteria"/>
</dbReference>
<dbReference type="PANTHER" id="PTHR21666">
    <property type="entry name" value="PEPTIDASE-RELATED"/>
    <property type="match status" value="1"/>
</dbReference>
<dbReference type="InterPro" id="IPR050570">
    <property type="entry name" value="Cell_wall_metabolism_enzyme"/>
</dbReference>
<sequence>MNWNELDCFPVMGEALNWENTLRLDFSAKNQALEEVDLSNTEAFDHFVFSQLAQSGKHYGIGGYLENRAIYRRSSVFATDAADFRNIHLGVDVWCEAGAPVYSPLEGKIHSFQNNSGFGDYGPTLILEHFIQDQVFYSLYGHLSLSDLKSWKVGAIVGKGEVVAHVGPFPENGDWPPHLHFQLMWDMEGKFGDYPGVCSQREVAHYSANCPDPNLILGFQD</sequence>
<dbReference type="PATRIC" id="fig|1305737.6.peg.3125"/>
<keyword evidence="1" id="KW-0732">Signal</keyword>
<dbReference type="STRING" id="1305737.GCA_000526355_02693"/>
<dbReference type="Gene3D" id="2.70.70.10">
    <property type="entry name" value="Glucose Permease (Domain IIA)"/>
    <property type="match status" value="1"/>
</dbReference>
<dbReference type="GO" id="GO:0004222">
    <property type="term" value="F:metalloendopeptidase activity"/>
    <property type="evidence" value="ECO:0007669"/>
    <property type="project" value="TreeGrafter"/>
</dbReference>
<dbReference type="AlphaFoldDB" id="A0A0P7XIJ9"/>
<evidence type="ECO:0000256" key="1">
    <source>
        <dbReference type="ARBA" id="ARBA00022729"/>
    </source>
</evidence>
<dbReference type="SUPFAM" id="SSF51261">
    <property type="entry name" value="Duplicated hybrid motif"/>
    <property type="match status" value="1"/>
</dbReference>
<evidence type="ECO:0000313" key="3">
    <source>
        <dbReference type="EMBL" id="KPQ16021.1"/>
    </source>
</evidence>